<keyword evidence="1" id="KW-0175">Coiled coil</keyword>
<feature type="coiled-coil region" evidence="1">
    <location>
        <begin position="147"/>
        <end position="174"/>
    </location>
</feature>
<keyword evidence="2" id="KW-1185">Reference proteome</keyword>
<dbReference type="Proteomes" id="UP000050741">
    <property type="component" value="Unassembled WGS sequence"/>
</dbReference>
<accession>A0A183BYU4</accession>
<proteinExistence type="predicted"/>
<reference evidence="2" key="1">
    <citation type="submission" date="2013-12" db="EMBL/GenBank/DDBJ databases">
        <authorList>
            <person name="Aslett M."/>
        </authorList>
    </citation>
    <scope>NUCLEOTIDE SEQUENCE [LARGE SCALE GENOMIC DNA]</scope>
    <source>
        <strain evidence="2">Lindley</strain>
    </source>
</reference>
<dbReference type="AlphaFoldDB" id="A0A183BYU4"/>
<dbReference type="WBParaSite" id="GPLIN_000578400">
    <property type="protein sequence ID" value="GPLIN_000578400"/>
    <property type="gene ID" value="GPLIN_000578400"/>
</dbReference>
<sequence length="255" mass="29923">MGRPKLLAMLAGEDFPRPLILHKKQIQISLMIMLASFRMVKTLLVMKPQIKQEINPEQAEEHNVSERSKQNVIGQDQLIEPKQEVDQQPTAPVAINAQIKTEPLEIETKLTLFNKQLTPKNEHLQLNTDEGTSGNMNGNLNRAFKVNENEKHNLLNEEKKKEKWEKKKHRFKQKTYKQQKKNSTRIFGIQKVLIVEELFHQMIWIGVKDIYHQVTTDELFLEIKIDKIHHQINVGVLYRQCNLEDIHCQNKIEEL</sequence>
<name>A0A183BYU4_GLOPA</name>
<evidence type="ECO:0000256" key="1">
    <source>
        <dbReference type="SAM" id="Coils"/>
    </source>
</evidence>
<evidence type="ECO:0000313" key="2">
    <source>
        <dbReference type="Proteomes" id="UP000050741"/>
    </source>
</evidence>
<evidence type="ECO:0000313" key="3">
    <source>
        <dbReference type="WBParaSite" id="GPLIN_000578400"/>
    </source>
</evidence>
<protein>
    <submittedName>
        <fullName evidence="3">Uncharacterized protein</fullName>
    </submittedName>
</protein>
<reference evidence="2" key="2">
    <citation type="submission" date="2014-05" db="EMBL/GenBank/DDBJ databases">
        <title>The genome and life-stage specific transcriptomes of Globodera pallida elucidate key aspects of plant parasitism by a cyst nematode.</title>
        <authorList>
            <person name="Cotton J.A."/>
            <person name="Lilley C.J."/>
            <person name="Jones L.M."/>
            <person name="Kikuchi T."/>
            <person name="Reid A.J."/>
            <person name="Thorpe P."/>
            <person name="Tsai I.J."/>
            <person name="Beasley H."/>
            <person name="Blok V."/>
            <person name="Cock P.J.A."/>
            <person name="Van den Akker S.E."/>
            <person name="Holroyd N."/>
            <person name="Hunt M."/>
            <person name="Mantelin S."/>
            <person name="Naghra H."/>
            <person name="Pain A."/>
            <person name="Palomares-Rius J.E."/>
            <person name="Zarowiecki M."/>
            <person name="Berriman M."/>
            <person name="Jones J.T."/>
            <person name="Urwin P.E."/>
        </authorList>
    </citation>
    <scope>NUCLEOTIDE SEQUENCE [LARGE SCALE GENOMIC DNA]</scope>
    <source>
        <strain evidence="2">Lindley</strain>
    </source>
</reference>
<organism evidence="2 3">
    <name type="scientific">Globodera pallida</name>
    <name type="common">Potato cyst nematode worm</name>
    <name type="synonym">Heterodera pallida</name>
    <dbReference type="NCBI Taxonomy" id="36090"/>
    <lineage>
        <taxon>Eukaryota</taxon>
        <taxon>Metazoa</taxon>
        <taxon>Ecdysozoa</taxon>
        <taxon>Nematoda</taxon>
        <taxon>Chromadorea</taxon>
        <taxon>Rhabditida</taxon>
        <taxon>Tylenchina</taxon>
        <taxon>Tylenchomorpha</taxon>
        <taxon>Tylenchoidea</taxon>
        <taxon>Heteroderidae</taxon>
        <taxon>Heteroderinae</taxon>
        <taxon>Globodera</taxon>
    </lineage>
</organism>
<reference evidence="3" key="3">
    <citation type="submission" date="2016-06" db="UniProtKB">
        <authorList>
            <consortium name="WormBaseParasite"/>
        </authorList>
    </citation>
    <scope>IDENTIFICATION</scope>
</reference>